<dbReference type="AlphaFoldDB" id="A0A9D2DDQ7"/>
<protein>
    <submittedName>
        <fullName evidence="1">Uncharacterized protein</fullName>
    </submittedName>
</protein>
<reference evidence="1" key="1">
    <citation type="journal article" date="2021" name="PeerJ">
        <title>Extensive microbial diversity within the chicken gut microbiome revealed by metagenomics and culture.</title>
        <authorList>
            <person name="Gilroy R."/>
            <person name="Ravi A."/>
            <person name="Getino M."/>
            <person name="Pursley I."/>
            <person name="Horton D.L."/>
            <person name="Alikhan N.F."/>
            <person name="Baker D."/>
            <person name="Gharbi K."/>
            <person name="Hall N."/>
            <person name="Watson M."/>
            <person name="Adriaenssens E.M."/>
            <person name="Foster-Nyarko E."/>
            <person name="Jarju S."/>
            <person name="Secka A."/>
            <person name="Antonio M."/>
            <person name="Oren A."/>
            <person name="Chaudhuri R.R."/>
            <person name="La Ragione R."/>
            <person name="Hildebrand F."/>
            <person name="Pallen M.J."/>
        </authorList>
    </citation>
    <scope>NUCLEOTIDE SEQUENCE</scope>
    <source>
        <strain evidence="1">ChiHjej11B10-19426</strain>
    </source>
</reference>
<reference evidence="1" key="2">
    <citation type="submission" date="2021-04" db="EMBL/GenBank/DDBJ databases">
        <authorList>
            <person name="Gilroy R."/>
        </authorList>
    </citation>
    <scope>NUCLEOTIDE SEQUENCE</scope>
    <source>
        <strain evidence="1">ChiHjej11B10-19426</strain>
    </source>
</reference>
<dbReference type="Proteomes" id="UP000824014">
    <property type="component" value="Unassembled WGS sequence"/>
</dbReference>
<comment type="caution">
    <text evidence="1">The sequence shown here is derived from an EMBL/GenBank/DDBJ whole genome shotgun (WGS) entry which is preliminary data.</text>
</comment>
<proteinExistence type="predicted"/>
<evidence type="ECO:0000313" key="1">
    <source>
        <dbReference type="EMBL" id="HIZ15185.1"/>
    </source>
</evidence>
<gene>
    <name evidence="1" type="ORF">H9816_04675</name>
</gene>
<accession>A0A9D2DDQ7</accession>
<organism evidence="1 2">
    <name type="scientific">Candidatus Tidjanibacter faecipullorum</name>
    <dbReference type="NCBI Taxonomy" id="2838766"/>
    <lineage>
        <taxon>Bacteria</taxon>
        <taxon>Pseudomonadati</taxon>
        <taxon>Bacteroidota</taxon>
        <taxon>Bacteroidia</taxon>
        <taxon>Bacteroidales</taxon>
        <taxon>Rikenellaceae</taxon>
        <taxon>Tidjanibacter</taxon>
    </lineage>
</organism>
<name>A0A9D2DDQ7_9BACT</name>
<dbReference type="EMBL" id="DXCC01000015">
    <property type="protein sequence ID" value="HIZ15185.1"/>
    <property type="molecule type" value="Genomic_DNA"/>
</dbReference>
<sequence length="57" mass="6470">MTTTCTEQGIDLREMTKEEAELVMTAVLLLAETTANNEHARILRRAGMQLDKHLSKR</sequence>
<evidence type="ECO:0000313" key="2">
    <source>
        <dbReference type="Proteomes" id="UP000824014"/>
    </source>
</evidence>